<keyword evidence="1" id="KW-1133">Transmembrane helix</keyword>
<feature type="transmembrane region" description="Helical" evidence="1">
    <location>
        <begin position="7"/>
        <end position="26"/>
    </location>
</feature>
<feature type="transmembrane region" description="Helical" evidence="1">
    <location>
        <begin position="32"/>
        <end position="53"/>
    </location>
</feature>
<feature type="transmembrane region" description="Helical" evidence="1">
    <location>
        <begin position="137"/>
        <end position="158"/>
    </location>
</feature>
<keyword evidence="1" id="KW-0472">Membrane</keyword>
<accession>A0A6J7Q7G6</accession>
<dbReference type="EMBL" id="CAFBQU010000013">
    <property type="protein sequence ID" value="CAB5064039.1"/>
    <property type="molecule type" value="Genomic_DNA"/>
</dbReference>
<dbReference type="AlphaFoldDB" id="A0A6J7Q7G6"/>
<sequence length="373" mass="39125">MFTPGSKLFLGLTGFSIAVCVIYVALVDNSVGGAVALLSIAAATALLAGLSLFNRDGEVAVGAADAPASAEQLTASLWPLIATVGFVGVVAGLITHPIVFFLGLIALLAAGVEWLIQSWSEGASSDKVYNASLRGRMLHPIEFPVLALVGLGIVILSFSRVMLAVSRDAGAIIFIIAGAVVLFVGSIFALKPNLKKTLVVGICVVSAVGVAASGIAAATNGKRTDLVVANEEDHFSHKECGEEVDEHFDHLSEGTISLRSNPVATVELRDGKLTARELGLDKVTQTITFPRSNSATIIFRNKDNEEARLTAFLGTKAVQDGVVEEVLDCTQMIGKDHEQALTFKIAKPSMASDKPYTLTVPGLEGQSIEIMVP</sequence>
<feature type="transmembrane region" description="Helical" evidence="1">
    <location>
        <begin position="197"/>
        <end position="218"/>
    </location>
</feature>
<keyword evidence="1" id="KW-0812">Transmembrane</keyword>
<evidence type="ECO:0000313" key="3">
    <source>
        <dbReference type="EMBL" id="CAB5064039.1"/>
    </source>
</evidence>
<feature type="transmembrane region" description="Helical" evidence="1">
    <location>
        <begin position="170"/>
        <end position="190"/>
    </location>
</feature>
<name>A0A6J7Q7G6_9ZZZZ</name>
<gene>
    <name evidence="2" type="ORF">UFOPK4098_00394</name>
    <name evidence="3" type="ORF">UFOPK4347_00683</name>
</gene>
<organism evidence="2">
    <name type="scientific">freshwater metagenome</name>
    <dbReference type="NCBI Taxonomy" id="449393"/>
    <lineage>
        <taxon>unclassified sequences</taxon>
        <taxon>metagenomes</taxon>
        <taxon>ecological metagenomes</taxon>
    </lineage>
</organism>
<reference evidence="2" key="1">
    <citation type="submission" date="2020-05" db="EMBL/GenBank/DDBJ databases">
        <authorList>
            <person name="Chiriac C."/>
            <person name="Salcher M."/>
            <person name="Ghai R."/>
            <person name="Kavagutti S V."/>
        </authorList>
    </citation>
    <scope>NUCLEOTIDE SEQUENCE</scope>
</reference>
<dbReference type="EMBL" id="CAFBPN010000011">
    <property type="protein sequence ID" value="CAB5012865.1"/>
    <property type="molecule type" value="Genomic_DNA"/>
</dbReference>
<protein>
    <submittedName>
        <fullName evidence="2">Unannotated protein</fullName>
    </submittedName>
</protein>
<evidence type="ECO:0000256" key="1">
    <source>
        <dbReference type="SAM" id="Phobius"/>
    </source>
</evidence>
<evidence type="ECO:0000313" key="2">
    <source>
        <dbReference type="EMBL" id="CAB5012865.1"/>
    </source>
</evidence>
<feature type="transmembrane region" description="Helical" evidence="1">
    <location>
        <begin position="98"/>
        <end position="116"/>
    </location>
</feature>
<feature type="transmembrane region" description="Helical" evidence="1">
    <location>
        <begin position="73"/>
        <end position="92"/>
    </location>
</feature>
<proteinExistence type="predicted"/>